<evidence type="ECO:0000256" key="1">
    <source>
        <dbReference type="PROSITE-ProRule" id="PRU10141"/>
    </source>
</evidence>
<proteinExistence type="predicted"/>
<evidence type="ECO:0000313" key="3">
    <source>
        <dbReference type="EMBL" id="KAG2222405.1"/>
    </source>
</evidence>
<dbReference type="PROSITE" id="PS00107">
    <property type="entry name" value="PROTEIN_KINASE_ATP"/>
    <property type="match status" value="1"/>
</dbReference>
<name>A0A8H7S579_9FUNG</name>
<evidence type="ECO:0000256" key="2">
    <source>
        <dbReference type="SAM" id="MobiDB-lite"/>
    </source>
</evidence>
<dbReference type="CDD" id="cd06093">
    <property type="entry name" value="PX_domain"/>
    <property type="match status" value="1"/>
</dbReference>
<feature type="compositionally biased region" description="Low complexity" evidence="2">
    <location>
        <begin position="69"/>
        <end position="97"/>
    </location>
</feature>
<accession>A0A8H7S579</accession>
<keyword evidence="1" id="KW-0547">Nucleotide-binding</keyword>
<keyword evidence="1" id="KW-0067">ATP-binding</keyword>
<keyword evidence="4" id="KW-1185">Reference proteome</keyword>
<dbReference type="AlphaFoldDB" id="A0A8H7S579"/>
<gene>
    <name evidence="3" type="ORF">INT45_006927</name>
</gene>
<dbReference type="Proteomes" id="UP000646827">
    <property type="component" value="Unassembled WGS sequence"/>
</dbReference>
<comment type="caution">
    <text evidence="3">The sequence shown here is derived from an EMBL/GenBank/DDBJ whole genome shotgun (WGS) entry which is preliminary data.</text>
</comment>
<protein>
    <recommendedName>
        <fullName evidence="5">PX domain-containing protein</fullName>
    </recommendedName>
</protein>
<feature type="binding site" evidence="1">
    <location>
        <position position="435"/>
    </location>
    <ligand>
        <name>ATP</name>
        <dbReference type="ChEBI" id="CHEBI:30616"/>
    </ligand>
</feature>
<dbReference type="OrthoDB" id="63267at2759"/>
<dbReference type="GO" id="GO:0035091">
    <property type="term" value="F:phosphatidylinositol binding"/>
    <property type="evidence" value="ECO:0007669"/>
    <property type="project" value="InterPro"/>
</dbReference>
<dbReference type="SUPFAM" id="SSF64268">
    <property type="entry name" value="PX domain"/>
    <property type="match status" value="1"/>
</dbReference>
<dbReference type="InterPro" id="IPR036871">
    <property type="entry name" value="PX_dom_sf"/>
</dbReference>
<dbReference type="GO" id="GO:0005524">
    <property type="term" value="F:ATP binding"/>
    <property type="evidence" value="ECO:0007669"/>
    <property type="project" value="UniProtKB-UniRule"/>
</dbReference>
<evidence type="ECO:0008006" key="5">
    <source>
        <dbReference type="Google" id="ProtNLM"/>
    </source>
</evidence>
<reference evidence="3 4" key="1">
    <citation type="submission" date="2020-12" db="EMBL/GenBank/DDBJ databases">
        <title>Metabolic potential, ecology and presence of endohyphal bacteria is reflected in genomic diversity of Mucoromycotina.</title>
        <authorList>
            <person name="Muszewska A."/>
            <person name="Okrasinska A."/>
            <person name="Steczkiewicz K."/>
            <person name="Drgas O."/>
            <person name="Orlowska M."/>
            <person name="Perlinska-Lenart U."/>
            <person name="Aleksandrzak-Piekarczyk T."/>
            <person name="Szatraj K."/>
            <person name="Zielenkiewicz U."/>
            <person name="Pilsyk S."/>
            <person name="Malc E."/>
            <person name="Mieczkowski P."/>
            <person name="Kruszewska J.S."/>
            <person name="Biernat P."/>
            <person name="Pawlowska J."/>
        </authorList>
    </citation>
    <scope>NUCLEOTIDE SEQUENCE [LARGE SCALE GENOMIC DNA]</scope>
    <source>
        <strain evidence="3 4">CBS 142.35</strain>
    </source>
</reference>
<evidence type="ECO:0000313" key="4">
    <source>
        <dbReference type="Proteomes" id="UP000646827"/>
    </source>
</evidence>
<feature type="region of interest" description="Disordered" evidence="2">
    <location>
        <begin position="265"/>
        <end position="287"/>
    </location>
</feature>
<feature type="compositionally biased region" description="Polar residues" evidence="2">
    <location>
        <begin position="57"/>
        <end position="68"/>
    </location>
</feature>
<dbReference type="InterPro" id="IPR017441">
    <property type="entry name" value="Protein_kinase_ATP_BS"/>
</dbReference>
<sequence>MRNIKLPIAFLESESSKRRRSKNTSSNNNTTSKSSKLSRIISSPLSSPQQQQQQSSNVVTNPTTSNLATNNSSLRSLPSSTTTTTTTESNTSSNRSSIPYTDSILSHYDGTQLEIAAIESTLMVQDYDVKKKKRVRRVLTVFNIIIEDRHVHRSLVRYVSDFIEFDRKVKKHYRKSKINLPPLVEPDIHLYGTGKRASIRAFLLRFARRQYEKPNSEKIESYLRRCALDPTVGRSSLFRDFLTRQRPEDKTLPRESIDNYYHQHIAQQQQQQQQQHHQESTSDMDISTISTTSYNQNNRDRSSMSIIEVPHNNNNHINNNNNNNNNHDYNYGYNPSSSSAIVTIPAPVLAPTSDDDAMVPASPIASISMEEEEESPHRTSSMSRYISTTSDESIIQSIPPPSIHDYKFLKVLGKGCMGKITLCEWMALDVLLARKT</sequence>
<feature type="compositionally biased region" description="Low complexity" evidence="2">
    <location>
        <begin position="23"/>
        <end position="56"/>
    </location>
</feature>
<dbReference type="Gene3D" id="3.30.1520.10">
    <property type="entry name" value="Phox-like domain"/>
    <property type="match status" value="1"/>
</dbReference>
<dbReference type="EMBL" id="JAEPRB010000084">
    <property type="protein sequence ID" value="KAG2222405.1"/>
    <property type="molecule type" value="Genomic_DNA"/>
</dbReference>
<organism evidence="3 4">
    <name type="scientific">Circinella minor</name>
    <dbReference type="NCBI Taxonomy" id="1195481"/>
    <lineage>
        <taxon>Eukaryota</taxon>
        <taxon>Fungi</taxon>
        <taxon>Fungi incertae sedis</taxon>
        <taxon>Mucoromycota</taxon>
        <taxon>Mucoromycotina</taxon>
        <taxon>Mucoromycetes</taxon>
        <taxon>Mucorales</taxon>
        <taxon>Lichtheimiaceae</taxon>
        <taxon>Circinella</taxon>
    </lineage>
</organism>
<feature type="region of interest" description="Disordered" evidence="2">
    <location>
        <begin position="1"/>
        <end position="100"/>
    </location>
</feature>